<reference evidence="2 3" key="1">
    <citation type="journal article" date="2022" name="Nat. Ecol. Evol.">
        <title>A masculinizing supergene underlies an exaggerated male reproductive morph in a spider.</title>
        <authorList>
            <person name="Hendrickx F."/>
            <person name="De Corte Z."/>
            <person name="Sonet G."/>
            <person name="Van Belleghem S.M."/>
            <person name="Kostlbacher S."/>
            <person name="Vangestel C."/>
        </authorList>
    </citation>
    <scope>NUCLEOTIDE SEQUENCE [LARGE SCALE GENOMIC DNA]</scope>
    <source>
        <strain evidence="2">W744_W776</strain>
    </source>
</reference>
<name>A0AAV6UMF2_9ARAC</name>
<gene>
    <name evidence="2" type="ORF">JTE90_018632</name>
</gene>
<comment type="caution">
    <text evidence="2">The sequence shown here is derived from an EMBL/GenBank/DDBJ whole genome shotgun (WGS) entry which is preliminary data.</text>
</comment>
<feature type="region of interest" description="Disordered" evidence="1">
    <location>
        <begin position="60"/>
        <end position="88"/>
    </location>
</feature>
<dbReference type="AlphaFoldDB" id="A0AAV6UMF2"/>
<evidence type="ECO:0000256" key="1">
    <source>
        <dbReference type="SAM" id="MobiDB-lite"/>
    </source>
</evidence>
<organism evidence="2 3">
    <name type="scientific">Oedothorax gibbosus</name>
    <dbReference type="NCBI Taxonomy" id="931172"/>
    <lineage>
        <taxon>Eukaryota</taxon>
        <taxon>Metazoa</taxon>
        <taxon>Ecdysozoa</taxon>
        <taxon>Arthropoda</taxon>
        <taxon>Chelicerata</taxon>
        <taxon>Arachnida</taxon>
        <taxon>Araneae</taxon>
        <taxon>Araneomorphae</taxon>
        <taxon>Entelegynae</taxon>
        <taxon>Araneoidea</taxon>
        <taxon>Linyphiidae</taxon>
        <taxon>Erigoninae</taxon>
        <taxon>Oedothorax</taxon>
    </lineage>
</organism>
<dbReference type="EMBL" id="JAFNEN010000336">
    <property type="protein sequence ID" value="KAG8185412.1"/>
    <property type="molecule type" value="Genomic_DNA"/>
</dbReference>
<accession>A0AAV6UMF2</accession>
<evidence type="ECO:0000313" key="2">
    <source>
        <dbReference type="EMBL" id="KAG8185412.1"/>
    </source>
</evidence>
<sequence>MVERVKAAMRVTRTTEKFSPKWVKLRLNITPYCLIVKKPLDKAGEWGFTHRAEEMAVFSETRESLTKSPQAAGTRPHLDTALGRPPPEGLACLGAI</sequence>
<proteinExistence type="predicted"/>
<dbReference type="Proteomes" id="UP000827092">
    <property type="component" value="Unassembled WGS sequence"/>
</dbReference>
<protein>
    <submittedName>
        <fullName evidence="2">Uncharacterized protein</fullName>
    </submittedName>
</protein>
<evidence type="ECO:0000313" key="3">
    <source>
        <dbReference type="Proteomes" id="UP000827092"/>
    </source>
</evidence>
<keyword evidence="3" id="KW-1185">Reference proteome</keyword>